<feature type="compositionally biased region" description="Polar residues" evidence="1">
    <location>
        <begin position="142"/>
        <end position="169"/>
    </location>
</feature>
<comment type="caution">
    <text evidence="2">The sequence shown here is derived from an EMBL/GenBank/DDBJ whole genome shotgun (WGS) entry which is preliminary data.</text>
</comment>
<keyword evidence="3" id="KW-1185">Reference proteome</keyword>
<evidence type="ECO:0000256" key="1">
    <source>
        <dbReference type="SAM" id="MobiDB-lite"/>
    </source>
</evidence>
<dbReference type="AlphaFoldDB" id="A0A135TH11"/>
<evidence type="ECO:0000313" key="2">
    <source>
        <dbReference type="EMBL" id="KXH47453.1"/>
    </source>
</evidence>
<dbReference type="Proteomes" id="UP000070054">
    <property type="component" value="Unassembled WGS sequence"/>
</dbReference>
<feature type="region of interest" description="Disordered" evidence="1">
    <location>
        <begin position="606"/>
        <end position="625"/>
    </location>
</feature>
<feature type="region of interest" description="Disordered" evidence="1">
    <location>
        <begin position="1"/>
        <end position="55"/>
    </location>
</feature>
<feature type="region of interest" description="Disordered" evidence="1">
    <location>
        <begin position="437"/>
        <end position="534"/>
    </location>
</feature>
<protein>
    <submittedName>
        <fullName evidence="2">Uncharacterized protein</fullName>
    </submittedName>
</protein>
<dbReference type="EMBL" id="JEMN01001120">
    <property type="protein sequence ID" value="KXH47453.1"/>
    <property type="molecule type" value="Genomic_DNA"/>
</dbReference>
<feature type="compositionally biased region" description="Polar residues" evidence="1">
    <location>
        <begin position="447"/>
        <end position="477"/>
    </location>
</feature>
<feature type="region of interest" description="Disordered" evidence="1">
    <location>
        <begin position="271"/>
        <end position="292"/>
    </location>
</feature>
<feature type="region of interest" description="Disordered" evidence="1">
    <location>
        <begin position="373"/>
        <end position="403"/>
    </location>
</feature>
<feature type="region of interest" description="Disordered" evidence="1">
    <location>
        <begin position="205"/>
        <end position="225"/>
    </location>
</feature>
<proteinExistence type="predicted"/>
<evidence type="ECO:0000313" key="3">
    <source>
        <dbReference type="Proteomes" id="UP000070054"/>
    </source>
</evidence>
<dbReference type="OrthoDB" id="419770at2759"/>
<organism evidence="2 3">
    <name type="scientific">Colletotrichum nymphaeae SA-01</name>
    <dbReference type="NCBI Taxonomy" id="1460502"/>
    <lineage>
        <taxon>Eukaryota</taxon>
        <taxon>Fungi</taxon>
        <taxon>Dikarya</taxon>
        <taxon>Ascomycota</taxon>
        <taxon>Pezizomycotina</taxon>
        <taxon>Sordariomycetes</taxon>
        <taxon>Hypocreomycetidae</taxon>
        <taxon>Glomerellales</taxon>
        <taxon>Glomerellaceae</taxon>
        <taxon>Colletotrichum</taxon>
        <taxon>Colletotrichum acutatum species complex</taxon>
    </lineage>
</organism>
<gene>
    <name evidence="2" type="ORF">CNYM01_02827</name>
</gene>
<reference evidence="2 3" key="1">
    <citation type="submission" date="2014-02" db="EMBL/GenBank/DDBJ databases">
        <title>The genome sequence of Colletotrichum nymphaeae SA-01.</title>
        <authorList>
            <person name="Baroncelli R."/>
            <person name="Thon M.R."/>
        </authorList>
    </citation>
    <scope>NUCLEOTIDE SEQUENCE [LARGE SCALE GENOMIC DNA]</scope>
    <source>
        <strain evidence="2 3">SA-01</strain>
    </source>
</reference>
<accession>A0A135TH11</accession>
<feature type="region of interest" description="Disordered" evidence="1">
    <location>
        <begin position="117"/>
        <end position="170"/>
    </location>
</feature>
<sequence>MNPQHSGAATLPKGFRFHDPDQQNPKTPEPSATDEELQPPSPPRPRLRLKRRVASNLNAPTTHFLASVAAADVPIPSIEEPESAGPDTQTQFSSMTYPVINNLNDLNELALHKLRGRRFSPPKTPAPGAAPSLSPRRYPNWSIDSAFSSGESTPECESSRPSTARSTQTSASLFSRFSLASEDLQCISPETDASDHVKHSFFDAVEEPTEHSSSSKPKAKRRKAPWTKAMSDHLWATYLTYLQDPKVTPFRTAKSGVPPHGVCLRVARETKRSWRGPKGGRKSLNPKSGSSTPTIETCTFLQWPHTCASTRAHLRDLCKLKAASSSARTSKFLANSPTPFGRTAARFWNRRSTPARSPSVFSAHDMSMSLTLSTSEAMQPQGPLAQLTKSEPEPPTQESMTEPFPLFPMEFSKVDAPLEDRPRLGTPFMANSYGPSSTGALAAAVSSVPQRQNQSLGHRRTLQSPARLTRSRSNTQKRVGRPRQASHEPRKTKRPSLVSDLWTEPMPSESLPKTPVKPEVEFSSTDRNSHDDLFVPRTSLSGLFTAPMQIPASRLQPANLPDPFLAAPTAPPARLGSPFPGTKTSFSFPNRFTQPEEFDHGTIRPFATIQQQASGDGGSAPPRNLADRLAYIDERLRNFRRRDSNRRRSESPF</sequence>
<name>A0A135TH11_9PEZI</name>